<dbReference type="NCBIfam" id="TIGR01308">
    <property type="entry name" value="rpmD_bact"/>
    <property type="match status" value="1"/>
</dbReference>
<dbReference type="EMBL" id="FNLL01000022">
    <property type="protein sequence ID" value="SDU64441.1"/>
    <property type="molecule type" value="Genomic_DNA"/>
</dbReference>
<dbReference type="Proteomes" id="UP000199608">
    <property type="component" value="Unassembled WGS sequence"/>
</dbReference>
<feature type="domain" description="Large ribosomal subunit protein uL30-like ferredoxin-like fold" evidence="6">
    <location>
        <begin position="5"/>
        <end position="55"/>
    </location>
</feature>
<evidence type="ECO:0000256" key="1">
    <source>
        <dbReference type="ARBA" id="ARBA00007594"/>
    </source>
</evidence>
<comment type="subunit">
    <text evidence="2">Part of the 50S ribosomal subunit.</text>
</comment>
<dbReference type="RefSeq" id="WP_014958811.1">
    <property type="nucleotide sequence ID" value="NZ_FNLL01000022.1"/>
</dbReference>
<dbReference type="SUPFAM" id="SSF55129">
    <property type="entry name" value="Ribosomal protein L30p/L7e"/>
    <property type="match status" value="1"/>
</dbReference>
<comment type="similarity">
    <text evidence="1">Belongs to the universal ribosomal protein uL30 family.</text>
</comment>
<dbReference type="InterPro" id="IPR005996">
    <property type="entry name" value="Ribosomal_uL30_bac-type"/>
</dbReference>
<dbReference type="GO" id="GO:0006412">
    <property type="term" value="P:translation"/>
    <property type="evidence" value="ECO:0007669"/>
    <property type="project" value="InterPro"/>
</dbReference>
<evidence type="ECO:0000256" key="5">
    <source>
        <dbReference type="ARBA" id="ARBA00035492"/>
    </source>
</evidence>
<name>A0A1H2K7K9_9BACT</name>
<dbReference type="PIRSF" id="PIRSF002211">
    <property type="entry name" value="Ribosomal_L30_bac-type"/>
    <property type="match status" value="1"/>
</dbReference>
<evidence type="ECO:0000259" key="6">
    <source>
        <dbReference type="Pfam" id="PF00327"/>
    </source>
</evidence>
<dbReference type="Gene3D" id="3.30.1390.20">
    <property type="entry name" value="Ribosomal protein L30, ferredoxin-like fold domain"/>
    <property type="match status" value="1"/>
</dbReference>
<keyword evidence="4" id="KW-0687">Ribonucleoprotein</keyword>
<evidence type="ECO:0000256" key="4">
    <source>
        <dbReference type="ARBA" id="ARBA00023274"/>
    </source>
</evidence>
<sequence length="60" mass="6716">MAGKIRITQIRSTIGRPAKHGRIIRSLGIKKMNYTVEHNADPVILGQVKKVSHLVKVEEV</sequence>
<dbReference type="HAMAP" id="MF_01371_B">
    <property type="entry name" value="Ribosomal_uL30_B"/>
    <property type="match status" value="1"/>
</dbReference>
<dbReference type="GO" id="GO:0003735">
    <property type="term" value="F:structural constituent of ribosome"/>
    <property type="evidence" value="ECO:0007669"/>
    <property type="project" value="InterPro"/>
</dbReference>
<dbReference type="InterPro" id="IPR016082">
    <property type="entry name" value="Ribosomal_uL30_ferredoxin-like"/>
</dbReference>
<evidence type="ECO:0000256" key="3">
    <source>
        <dbReference type="ARBA" id="ARBA00022980"/>
    </source>
</evidence>
<gene>
    <name evidence="7" type="ORF">SAMN04487931_12220</name>
</gene>
<protein>
    <recommendedName>
        <fullName evidence="5">50S ribosomal protein L30</fullName>
    </recommendedName>
</protein>
<keyword evidence="8" id="KW-1185">Reference proteome</keyword>
<keyword evidence="3 7" id="KW-0689">Ribosomal protein</keyword>
<evidence type="ECO:0000313" key="7">
    <source>
        <dbReference type="EMBL" id="SDU64441.1"/>
    </source>
</evidence>
<dbReference type="GO" id="GO:0022625">
    <property type="term" value="C:cytosolic large ribosomal subunit"/>
    <property type="evidence" value="ECO:0007669"/>
    <property type="project" value="TreeGrafter"/>
</dbReference>
<dbReference type="CDD" id="cd01658">
    <property type="entry name" value="Ribosomal_L30"/>
    <property type="match status" value="1"/>
</dbReference>
<evidence type="ECO:0000313" key="8">
    <source>
        <dbReference type="Proteomes" id="UP000199608"/>
    </source>
</evidence>
<dbReference type="InterPro" id="IPR036919">
    <property type="entry name" value="Ribo_uL30_ferredoxin-like_sf"/>
</dbReference>
<dbReference type="PANTHER" id="PTHR15892:SF2">
    <property type="entry name" value="LARGE RIBOSOMAL SUBUNIT PROTEIN UL30M"/>
    <property type="match status" value="1"/>
</dbReference>
<organism evidence="7 8">
    <name type="scientific">Desulfobacula phenolica</name>
    <dbReference type="NCBI Taxonomy" id="90732"/>
    <lineage>
        <taxon>Bacteria</taxon>
        <taxon>Pseudomonadati</taxon>
        <taxon>Thermodesulfobacteriota</taxon>
        <taxon>Desulfobacteria</taxon>
        <taxon>Desulfobacterales</taxon>
        <taxon>Desulfobacteraceae</taxon>
        <taxon>Desulfobacula</taxon>
    </lineage>
</organism>
<reference evidence="8" key="1">
    <citation type="submission" date="2016-10" db="EMBL/GenBank/DDBJ databases">
        <authorList>
            <person name="Varghese N."/>
            <person name="Submissions S."/>
        </authorList>
    </citation>
    <scope>NUCLEOTIDE SEQUENCE [LARGE SCALE GENOMIC DNA]</scope>
    <source>
        <strain evidence="8">DSM 3384</strain>
    </source>
</reference>
<dbReference type="PANTHER" id="PTHR15892">
    <property type="entry name" value="MITOCHONDRIAL RIBOSOMAL PROTEIN L30"/>
    <property type="match status" value="1"/>
</dbReference>
<dbReference type="Pfam" id="PF00327">
    <property type="entry name" value="Ribosomal_L30"/>
    <property type="match status" value="1"/>
</dbReference>
<accession>A0A1H2K7K9</accession>
<proteinExistence type="inferred from homology"/>
<dbReference type="AlphaFoldDB" id="A0A1H2K7K9"/>
<evidence type="ECO:0000256" key="2">
    <source>
        <dbReference type="ARBA" id="ARBA00011838"/>
    </source>
</evidence>